<dbReference type="STRING" id="35743.SAMN04487937_1335"/>
<keyword evidence="2" id="KW-0378">Hydrolase</keyword>
<name>A0A1I6FXD4_HALSD</name>
<proteinExistence type="predicted"/>
<dbReference type="PANTHER" id="PTHR10151">
    <property type="entry name" value="ECTONUCLEOTIDE PYROPHOSPHATASE/PHOSPHODIESTERASE"/>
    <property type="match status" value="1"/>
</dbReference>
<dbReference type="Gene3D" id="3.40.720.10">
    <property type="entry name" value="Alkaline Phosphatase, subunit A"/>
    <property type="match status" value="2"/>
</dbReference>
<dbReference type="Proteomes" id="UP000198932">
    <property type="component" value="Unassembled WGS sequence"/>
</dbReference>
<feature type="compositionally biased region" description="Basic and acidic residues" evidence="1">
    <location>
        <begin position="508"/>
        <end position="524"/>
    </location>
</feature>
<dbReference type="Pfam" id="PF01663">
    <property type="entry name" value="Phosphodiest"/>
    <property type="match status" value="1"/>
</dbReference>
<dbReference type="OrthoDB" id="198670at2157"/>
<protein>
    <submittedName>
        <fullName evidence="2">Predicted phosphohydrolase or phosphomutase, AlkP superfamily</fullName>
    </submittedName>
</protein>
<feature type="compositionally biased region" description="Polar residues" evidence="1">
    <location>
        <begin position="427"/>
        <end position="438"/>
    </location>
</feature>
<dbReference type="InterPro" id="IPR002591">
    <property type="entry name" value="Phosphodiest/P_Trfase"/>
</dbReference>
<dbReference type="SUPFAM" id="SSF53649">
    <property type="entry name" value="Alkaline phosphatase-like"/>
    <property type="match status" value="1"/>
</dbReference>
<evidence type="ECO:0000313" key="3">
    <source>
        <dbReference type="Proteomes" id="UP000198932"/>
    </source>
</evidence>
<keyword evidence="3" id="KW-1185">Reference proteome</keyword>
<dbReference type="RefSeq" id="WP_092921326.1">
    <property type="nucleotide sequence ID" value="NZ_FOYN01000002.1"/>
</dbReference>
<feature type="region of interest" description="Disordered" evidence="1">
    <location>
        <begin position="427"/>
        <end position="465"/>
    </location>
</feature>
<evidence type="ECO:0000256" key="1">
    <source>
        <dbReference type="SAM" id="MobiDB-lite"/>
    </source>
</evidence>
<feature type="compositionally biased region" description="Acidic residues" evidence="1">
    <location>
        <begin position="525"/>
        <end position="535"/>
    </location>
</feature>
<dbReference type="AlphaFoldDB" id="A0A1I6FXD4"/>
<feature type="compositionally biased region" description="Basic and acidic residues" evidence="1">
    <location>
        <begin position="439"/>
        <end position="450"/>
    </location>
</feature>
<dbReference type="EMBL" id="FOYN01000002">
    <property type="protein sequence ID" value="SFR34574.1"/>
    <property type="molecule type" value="Genomic_DNA"/>
</dbReference>
<organism evidence="2 3">
    <name type="scientific">Halorubrum sodomense</name>
    <dbReference type="NCBI Taxonomy" id="35743"/>
    <lineage>
        <taxon>Archaea</taxon>
        <taxon>Methanobacteriati</taxon>
        <taxon>Methanobacteriota</taxon>
        <taxon>Stenosarchaea group</taxon>
        <taxon>Halobacteria</taxon>
        <taxon>Halobacteriales</taxon>
        <taxon>Haloferacaceae</taxon>
        <taxon>Halorubrum</taxon>
    </lineage>
</organism>
<feature type="region of interest" description="Disordered" evidence="1">
    <location>
        <begin position="508"/>
        <end position="542"/>
    </location>
</feature>
<sequence length="542" mass="61251">MDTLVIGLDGGEWDVISPLIADGRLPNLARLKEQGVSGPLESTIPPVSPLAWNSIQTGTNPGKHGVYDFSWFDEDYRRRSINSTDRKATPFWKVMNDHNTSTGLFKIPFTYPPDEVSGYMVTGFPTPSTVDDFAVPQSLSEKVGPVDDLFEDGSLKSEGDLEAFRDNLHDVAEHQTDVFCELLDQFDTDFGMTVYDGSDRVQHFFWKYFDESHPRYIEDKKLDGAIEEYYEMVDKGIGRILNNIDEDCDILVISDHGFGPLTHDIHIDEWLEQEGFLTRQSLSLNTKTVISASIEAGWKTIKRADLDKFIRSIVPASWVDTGQRLKSERRNDVDWEKTDVFFTTLSGQGFFINIEEKFTKGIITEDQYDTLVDEIKRSLQSIQHPETGDDLLENVYEKDEIYEGWAIEDAPDLVAITKPEYTLKGGQSETLLQSSSQKGAERTGDHRRDGILVASGPSFDTGSVENSSVMDIAPTLLYLFEQPVPNSMDGRVLSDLFSAEIQEEREITKTDKYGKSSHTGREWSSEEESELEDRLDDLGYLS</sequence>
<reference evidence="3" key="1">
    <citation type="submission" date="2016-10" db="EMBL/GenBank/DDBJ databases">
        <authorList>
            <person name="Varghese N."/>
            <person name="Submissions S."/>
        </authorList>
    </citation>
    <scope>NUCLEOTIDE SEQUENCE [LARGE SCALE GENOMIC DNA]</scope>
    <source>
        <strain evidence="3">RD 26</strain>
    </source>
</reference>
<dbReference type="PANTHER" id="PTHR10151:SF120">
    <property type="entry name" value="BIS(5'-ADENOSYL)-TRIPHOSPHATASE"/>
    <property type="match status" value="1"/>
</dbReference>
<accession>A0A1I6FXD4</accession>
<dbReference type="InterPro" id="IPR017850">
    <property type="entry name" value="Alkaline_phosphatase_core_sf"/>
</dbReference>
<dbReference type="GO" id="GO:0016787">
    <property type="term" value="F:hydrolase activity"/>
    <property type="evidence" value="ECO:0007669"/>
    <property type="project" value="UniProtKB-KW"/>
</dbReference>
<gene>
    <name evidence="2" type="ORF">SAMN04487937_1335</name>
</gene>
<evidence type="ECO:0000313" key="2">
    <source>
        <dbReference type="EMBL" id="SFR34574.1"/>
    </source>
</evidence>